<reference evidence="2" key="1">
    <citation type="submission" date="2020-01" db="EMBL/GenBank/DDBJ databases">
        <title>Whole-genome analyses of novel actinobacteria.</title>
        <authorList>
            <person name="Sahin N."/>
        </authorList>
    </citation>
    <scope>NUCLEOTIDE SEQUENCE</scope>
    <source>
        <strain evidence="2">YC537</strain>
    </source>
</reference>
<dbReference type="EMBL" id="JAAAHS010000139">
    <property type="protein sequence ID" value="NBE53400.1"/>
    <property type="molecule type" value="Genomic_DNA"/>
</dbReference>
<name>A0A964UXI7_9ACTN</name>
<dbReference type="OrthoDB" id="4122747at2"/>
<sequence length="246" mass="25793">MPVIAAVLTALALQLVGLSGESEPADEPDAASASGTPSAKSEPFAVSARSENEAGCMALPRQVSTPKDRAELVSGGDVDAVIRRNDGARAGALKTGLTLEGGAESLTVTSIEIEPKSPRAAGPFDGTLLCEEGAGGEPKIQLFADLDKPRPVFVTGEHSTRQYFKDKVITLGPGEQVNLSATFQADKGSRAFGLVIHYVRNGKERTLPVPAPKGVRYAVTGYAERYGSVYRGSSSGVYSRDEDTRP</sequence>
<organism evidence="2 3">
    <name type="scientific">Streptomyces boluensis</name>
    <dbReference type="NCBI Taxonomy" id="1775135"/>
    <lineage>
        <taxon>Bacteria</taxon>
        <taxon>Bacillati</taxon>
        <taxon>Actinomycetota</taxon>
        <taxon>Actinomycetes</taxon>
        <taxon>Kitasatosporales</taxon>
        <taxon>Streptomycetaceae</taxon>
        <taxon>Streptomyces</taxon>
    </lineage>
</organism>
<dbReference type="RefSeq" id="WP_161699256.1">
    <property type="nucleotide sequence ID" value="NZ_JAAAHS010000139.1"/>
</dbReference>
<evidence type="ECO:0000313" key="2">
    <source>
        <dbReference type="EMBL" id="NBE53400.1"/>
    </source>
</evidence>
<dbReference type="Proteomes" id="UP000598297">
    <property type="component" value="Unassembled WGS sequence"/>
</dbReference>
<protein>
    <submittedName>
        <fullName evidence="2">Uncharacterized protein</fullName>
    </submittedName>
</protein>
<accession>A0A964UXI7</accession>
<evidence type="ECO:0000256" key="1">
    <source>
        <dbReference type="SAM" id="MobiDB-lite"/>
    </source>
</evidence>
<dbReference type="AlphaFoldDB" id="A0A964UXI7"/>
<proteinExistence type="predicted"/>
<feature type="region of interest" description="Disordered" evidence="1">
    <location>
        <begin position="20"/>
        <end position="44"/>
    </location>
</feature>
<gene>
    <name evidence="2" type="ORF">GUY60_18625</name>
</gene>
<evidence type="ECO:0000313" key="3">
    <source>
        <dbReference type="Proteomes" id="UP000598297"/>
    </source>
</evidence>
<comment type="caution">
    <text evidence="2">The sequence shown here is derived from an EMBL/GenBank/DDBJ whole genome shotgun (WGS) entry which is preliminary data.</text>
</comment>
<keyword evidence="3" id="KW-1185">Reference proteome</keyword>